<protein>
    <submittedName>
        <fullName evidence="1">Putative terminase</fullName>
    </submittedName>
</protein>
<sequence length="579" mass="67172">MAIVYLPQEDIPNDEYRLYLSFMNLNIYGVTFLPGDFTKSKPSVFHLEMEEELMSDSTLPLFVIVPRQHAKTTISKCSIMHDLSYTRNNLGRFGDISTSRLKDFWYKEAANKEKFGPHYFVWIAKSQDDSKRNAKYIRKHFDDSPIINSYFGNMSGETWNKEAIVTRDGDSLMCGSNMKSVRGTTEATVSHGALRIYRAFLDDCENEQNTKTFASREEIKKTFLAGILPAVETTKPRCRAIWTGTPVHWDSMIQNVLDEYSLYKREGKLNEYPYRVITYPATQPNMPGGVLWNDYISRDVLNNIRKRYMTSNPPKLYLYYQEYELQVSSPSTANWTREHINWHNNTIMYSDDTTYMVVNNEPVIVSTFLGCDPATDIDTKSSDYSVIMVIAVDQFNKRYVLDYVRKLSIPTVGQRDPQTDELIGKKGVVDYIIEMYDKYHCKLGTVEDVAMTRSVFQALNARKRILNRFDIKIVATKPGGTNKHNRIYTYLDSMYASGLIYYRESQYDLINETVTFGPLMAHDDTIETFFFANKNAYPPKRMTMFSREEAKEQINSGTDLTLGRFLKMSTMRRTSWKTR</sequence>
<name>A0A6M3IFR4_9ZZZZ</name>
<proteinExistence type="predicted"/>
<dbReference type="EMBL" id="MT141196">
    <property type="protein sequence ID" value="QJA56038.1"/>
    <property type="molecule type" value="Genomic_DNA"/>
</dbReference>
<organism evidence="1">
    <name type="scientific">viral metagenome</name>
    <dbReference type="NCBI Taxonomy" id="1070528"/>
    <lineage>
        <taxon>unclassified sequences</taxon>
        <taxon>metagenomes</taxon>
        <taxon>organismal metagenomes</taxon>
    </lineage>
</organism>
<dbReference type="Gene3D" id="3.40.50.300">
    <property type="entry name" value="P-loop containing nucleotide triphosphate hydrolases"/>
    <property type="match status" value="1"/>
</dbReference>
<reference evidence="1" key="1">
    <citation type="submission" date="2020-03" db="EMBL/GenBank/DDBJ databases">
        <title>The deep terrestrial virosphere.</title>
        <authorList>
            <person name="Holmfeldt K."/>
            <person name="Nilsson E."/>
            <person name="Simone D."/>
            <person name="Lopez-Fernandez M."/>
            <person name="Wu X."/>
            <person name="de Brujin I."/>
            <person name="Lundin D."/>
            <person name="Andersson A."/>
            <person name="Bertilsson S."/>
            <person name="Dopson M."/>
        </authorList>
    </citation>
    <scope>NUCLEOTIDE SEQUENCE</scope>
    <source>
        <strain evidence="1">MM415B01939</strain>
    </source>
</reference>
<dbReference type="AlphaFoldDB" id="A0A6M3IFR4"/>
<dbReference type="Gene3D" id="3.30.420.240">
    <property type="match status" value="1"/>
</dbReference>
<evidence type="ECO:0000313" key="1">
    <source>
        <dbReference type="EMBL" id="QJA56038.1"/>
    </source>
</evidence>
<gene>
    <name evidence="1" type="ORF">MM415B01939_0002</name>
</gene>
<dbReference type="InterPro" id="IPR027417">
    <property type="entry name" value="P-loop_NTPase"/>
</dbReference>
<accession>A0A6M3IFR4</accession>